<reference evidence="2" key="1">
    <citation type="journal article" date="2019" name="Int. J. Syst. Evol. Microbiol.">
        <title>The Global Catalogue of Microorganisms (GCM) 10K type strain sequencing project: providing services to taxonomists for standard genome sequencing and annotation.</title>
        <authorList>
            <consortium name="The Broad Institute Genomics Platform"/>
            <consortium name="The Broad Institute Genome Sequencing Center for Infectious Disease"/>
            <person name="Wu L."/>
            <person name="Ma J."/>
        </authorList>
    </citation>
    <scope>NUCLEOTIDE SEQUENCE [LARGE SCALE GENOMIC DNA]</scope>
    <source>
        <strain evidence="2">JCM 17926</strain>
    </source>
</reference>
<evidence type="ECO:0000313" key="1">
    <source>
        <dbReference type="EMBL" id="GAA4437959.1"/>
    </source>
</evidence>
<dbReference type="EMBL" id="BAABHC010000016">
    <property type="protein sequence ID" value="GAA4437959.1"/>
    <property type="molecule type" value="Genomic_DNA"/>
</dbReference>
<name>A0ABP8LVF1_9BACT</name>
<evidence type="ECO:0000313" key="2">
    <source>
        <dbReference type="Proteomes" id="UP001500552"/>
    </source>
</evidence>
<comment type="caution">
    <text evidence="1">The sequence shown here is derived from an EMBL/GenBank/DDBJ whole genome shotgun (WGS) entry which is preliminary data.</text>
</comment>
<accession>A0ABP8LVF1</accession>
<organism evidence="1 2">
    <name type="scientific">Pontibacter saemangeumensis</name>
    <dbReference type="NCBI Taxonomy" id="1084525"/>
    <lineage>
        <taxon>Bacteria</taxon>
        <taxon>Pseudomonadati</taxon>
        <taxon>Bacteroidota</taxon>
        <taxon>Cytophagia</taxon>
        <taxon>Cytophagales</taxon>
        <taxon>Hymenobacteraceae</taxon>
        <taxon>Pontibacter</taxon>
    </lineage>
</organism>
<dbReference type="Proteomes" id="UP001500552">
    <property type="component" value="Unassembled WGS sequence"/>
</dbReference>
<evidence type="ECO:0008006" key="3">
    <source>
        <dbReference type="Google" id="ProtNLM"/>
    </source>
</evidence>
<sequence>MEYNIIIAPTLEGLASEVAGFIPEGWKLKGAILEHINGYAQQLVRHPKDSIRLQQQKAQQVVETPARQRRTKWIQ</sequence>
<protein>
    <recommendedName>
        <fullName evidence="3">DUF1737 domain-containing protein</fullName>
    </recommendedName>
</protein>
<keyword evidence="2" id="KW-1185">Reference proteome</keyword>
<proteinExistence type="predicted"/>
<dbReference type="RefSeq" id="WP_345160602.1">
    <property type="nucleotide sequence ID" value="NZ_BAABHC010000016.1"/>
</dbReference>
<gene>
    <name evidence="1" type="ORF">GCM10023188_32750</name>
</gene>